<reference evidence="5" key="1">
    <citation type="submission" date="2021-05" db="EMBL/GenBank/DDBJ databases">
        <title>The genome of the haptophyte Pavlova lutheri (Diacronema luteri, Pavlovales) - a model for lipid biosynthesis in eukaryotic algae.</title>
        <authorList>
            <person name="Hulatt C.J."/>
            <person name="Posewitz M.C."/>
        </authorList>
    </citation>
    <scope>NUCLEOTIDE SEQUENCE</scope>
    <source>
        <strain evidence="5">NIVA-4/92</strain>
    </source>
</reference>
<dbReference type="InterPro" id="IPR002110">
    <property type="entry name" value="Ankyrin_rpt"/>
</dbReference>
<feature type="repeat" description="ANK" evidence="3">
    <location>
        <begin position="349"/>
        <end position="381"/>
    </location>
</feature>
<dbReference type="AlphaFoldDB" id="A0A8J5X2Y7"/>
<feature type="repeat" description="ANK" evidence="3">
    <location>
        <begin position="508"/>
        <end position="540"/>
    </location>
</feature>
<dbReference type="Proteomes" id="UP000751190">
    <property type="component" value="Unassembled WGS sequence"/>
</dbReference>
<evidence type="ECO:0000256" key="3">
    <source>
        <dbReference type="PROSITE-ProRule" id="PRU00023"/>
    </source>
</evidence>
<proteinExistence type="predicted"/>
<keyword evidence="1" id="KW-0677">Repeat</keyword>
<dbReference type="InterPro" id="IPR051165">
    <property type="entry name" value="Multifunctional_ANK_Repeat"/>
</dbReference>
<evidence type="ECO:0000256" key="4">
    <source>
        <dbReference type="SAM" id="MobiDB-lite"/>
    </source>
</evidence>
<dbReference type="Pfam" id="PF13637">
    <property type="entry name" value="Ank_4"/>
    <property type="match status" value="1"/>
</dbReference>
<dbReference type="PROSITE" id="PS50297">
    <property type="entry name" value="ANK_REP_REGION"/>
    <property type="match status" value="8"/>
</dbReference>
<keyword evidence="6" id="KW-1185">Reference proteome</keyword>
<dbReference type="PROSITE" id="PS50088">
    <property type="entry name" value="ANK_REPEAT"/>
    <property type="match status" value="8"/>
</dbReference>
<evidence type="ECO:0000256" key="1">
    <source>
        <dbReference type="ARBA" id="ARBA00022737"/>
    </source>
</evidence>
<dbReference type="OrthoDB" id="341259at2759"/>
<dbReference type="Gene3D" id="1.25.40.20">
    <property type="entry name" value="Ankyrin repeat-containing domain"/>
    <property type="match status" value="5"/>
</dbReference>
<dbReference type="Pfam" id="PF00023">
    <property type="entry name" value="Ank"/>
    <property type="match status" value="1"/>
</dbReference>
<gene>
    <name evidence="5" type="ORF">KFE25_000907</name>
</gene>
<comment type="caution">
    <text evidence="5">The sequence shown here is derived from an EMBL/GenBank/DDBJ whole genome shotgun (WGS) entry which is preliminary data.</text>
</comment>
<accession>A0A8J5X2Y7</accession>
<sequence length="946" mass="94838">MSAQQLRASSTKGNVERVRALLAQGVDANAVDARGNSPLKLAVANGHADVVDALLDGGASVDAVVRVAGLSAGAALFVAAAEVGSAAIIDRLLGALGAEQRAAALRESDASGWSVLHLAAKAGSAHLASLALGAGAPADAVVPGHGATALMVAVQHGRADVLGVLLAVPSAASLVEAADARGWCALHWAAQLGDEPIARALLEAASARALEACADGVGTPLMVAAENAHPAVIEALLARGARVDATDAQGWCALAIASGKGHAQIVSQLLGARADVNQAGTMSRRTPLMAAAQSGHAAVASLLLAARADANGADASGVSALMLSAKNGHAPLVGALLAAGARADAADAAGQTALVLNAKAGDVRIAALLLEHGAHADHVTAAGVSALVLAARHGHRELIELLIKAGTSHAGELLMRTAASAQMDVLLALVKAGGGMIDVDVLGSALLTAAAHGQRSAVSVLVNAGASVFKQDASGLSPLMLASGNGHVDTVRALIKASAPVNAPGGPGANTPLSLAARNGRADVVAELLRHGANVEWRGAGERAPDLLELAHEPQVKAQIVAERQRRALERELLSAKEEASARREKRRGKERANAKARGALEEVSHIASPRSPPREPGDDDADGADRTDEHAAAGAGNDVGRAAHALRSPGTPASATPAEVDALTALKRVPIDALARGTPAWDAAALGLVVAEPPSARAAPGGALSAQPAAVAAATAVLQPVLAPPPADGALWRLAPPDCGTRLPSPGGGARAPAAAESDWGSAAPVAASAPLHGGAPGAAEAACSTRYCRACGVLAFAGHRCHPLADPAAGLPPGLGRSEPLSWRSGGARSQLQPTTPAWRRTAGMPEEALSLEALSAQTAALTEQALAESSSGADGAERAHRLVHAPPVARRTQARIASLGAAGLQSVIEMQLDSIRRLEEQTRFEKQKLRMLLDLQVQLGTLA</sequence>
<dbReference type="EMBL" id="JAGTXO010000039">
    <property type="protein sequence ID" value="KAG8459551.1"/>
    <property type="molecule type" value="Genomic_DNA"/>
</dbReference>
<organism evidence="5 6">
    <name type="scientific">Diacronema lutheri</name>
    <name type="common">Unicellular marine alga</name>
    <name type="synonym">Monochrysis lutheri</name>
    <dbReference type="NCBI Taxonomy" id="2081491"/>
    <lineage>
        <taxon>Eukaryota</taxon>
        <taxon>Haptista</taxon>
        <taxon>Haptophyta</taxon>
        <taxon>Pavlovophyceae</taxon>
        <taxon>Pavlovales</taxon>
        <taxon>Pavlovaceae</taxon>
        <taxon>Diacronema</taxon>
    </lineage>
</organism>
<feature type="repeat" description="ANK" evidence="3">
    <location>
        <begin position="34"/>
        <end position="66"/>
    </location>
</feature>
<feature type="repeat" description="ANK" evidence="3">
    <location>
        <begin position="316"/>
        <end position="348"/>
    </location>
</feature>
<dbReference type="InterPro" id="IPR036770">
    <property type="entry name" value="Ankyrin_rpt-contain_sf"/>
</dbReference>
<dbReference type="Pfam" id="PF12796">
    <property type="entry name" value="Ank_2"/>
    <property type="match status" value="4"/>
</dbReference>
<evidence type="ECO:0000313" key="6">
    <source>
        <dbReference type="Proteomes" id="UP000751190"/>
    </source>
</evidence>
<feature type="repeat" description="ANK" evidence="3">
    <location>
        <begin position="382"/>
        <end position="408"/>
    </location>
</feature>
<name>A0A8J5X2Y7_DIALT</name>
<feature type="repeat" description="ANK" evidence="3">
    <location>
        <begin position="219"/>
        <end position="248"/>
    </location>
</feature>
<feature type="region of interest" description="Disordered" evidence="4">
    <location>
        <begin position="576"/>
        <end position="657"/>
    </location>
</feature>
<evidence type="ECO:0000313" key="5">
    <source>
        <dbReference type="EMBL" id="KAG8459551.1"/>
    </source>
</evidence>
<protein>
    <submittedName>
        <fullName evidence="5">Uncharacterized protein</fullName>
    </submittedName>
</protein>
<feature type="region of interest" description="Disordered" evidence="4">
    <location>
        <begin position="811"/>
        <end position="841"/>
    </location>
</feature>
<dbReference type="SMART" id="SM00248">
    <property type="entry name" value="ANK"/>
    <property type="match status" value="13"/>
</dbReference>
<dbReference type="PANTHER" id="PTHR24123">
    <property type="entry name" value="ANKYRIN REPEAT-CONTAINING"/>
    <property type="match status" value="1"/>
</dbReference>
<evidence type="ECO:0000256" key="2">
    <source>
        <dbReference type="ARBA" id="ARBA00023043"/>
    </source>
</evidence>
<dbReference type="PANTHER" id="PTHR24123:SF33">
    <property type="entry name" value="PROTEIN HOS4"/>
    <property type="match status" value="1"/>
</dbReference>
<feature type="repeat" description="ANK" evidence="3">
    <location>
        <begin position="283"/>
        <end position="315"/>
    </location>
</feature>
<feature type="repeat" description="ANK" evidence="3">
    <location>
        <begin position="474"/>
        <end position="506"/>
    </location>
</feature>
<dbReference type="OMA" id="IRMNAAK"/>
<keyword evidence="2 3" id="KW-0040">ANK repeat</keyword>
<feature type="compositionally biased region" description="Basic and acidic residues" evidence="4">
    <location>
        <begin position="591"/>
        <end position="605"/>
    </location>
</feature>
<dbReference type="SUPFAM" id="SSF48403">
    <property type="entry name" value="Ankyrin repeat"/>
    <property type="match status" value="2"/>
</dbReference>